<comment type="caution">
    <text evidence="1">The sequence shown here is derived from an EMBL/GenBank/DDBJ whole genome shotgun (WGS) entry which is preliminary data.</text>
</comment>
<evidence type="ECO:0000313" key="1">
    <source>
        <dbReference type="EMBL" id="MFC3975763.1"/>
    </source>
</evidence>
<dbReference type="EMBL" id="JBHSAV010000016">
    <property type="protein sequence ID" value="MFC3975763.1"/>
    <property type="molecule type" value="Genomic_DNA"/>
</dbReference>
<name>A0ABV8EHI9_9BACT</name>
<evidence type="ECO:0000313" key="2">
    <source>
        <dbReference type="Proteomes" id="UP001595766"/>
    </source>
</evidence>
<proteinExistence type="predicted"/>
<reference evidence="2" key="1">
    <citation type="journal article" date="2019" name="Int. J. Syst. Evol. Microbiol.">
        <title>The Global Catalogue of Microorganisms (GCM) 10K type strain sequencing project: providing services to taxonomists for standard genome sequencing and annotation.</title>
        <authorList>
            <consortium name="The Broad Institute Genomics Platform"/>
            <consortium name="The Broad Institute Genome Sequencing Center for Infectious Disease"/>
            <person name="Wu L."/>
            <person name="Ma J."/>
        </authorList>
    </citation>
    <scope>NUCLEOTIDE SEQUENCE [LARGE SCALE GENOMIC DNA]</scope>
    <source>
        <strain evidence="2">CECT 8551</strain>
    </source>
</reference>
<gene>
    <name evidence="1" type="ORF">ACFOUP_05210</name>
</gene>
<dbReference type="Proteomes" id="UP001595766">
    <property type="component" value="Unassembled WGS sequence"/>
</dbReference>
<accession>A0ABV8EHI9</accession>
<protein>
    <submittedName>
        <fullName evidence="1">Uncharacterized protein</fullName>
    </submittedName>
</protein>
<organism evidence="1 2">
    <name type="scientific">Belliella kenyensis</name>
    <dbReference type="NCBI Taxonomy" id="1472724"/>
    <lineage>
        <taxon>Bacteria</taxon>
        <taxon>Pseudomonadati</taxon>
        <taxon>Bacteroidota</taxon>
        <taxon>Cytophagia</taxon>
        <taxon>Cytophagales</taxon>
        <taxon>Cyclobacteriaceae</taxon>
        <taxon>Belliella</taxon>
    </lineage>
</organism>
<dbReference type="RefSeq" id="WP_241295978.1">
    <property type="nucleotide sequence ID" value="NZ_JAKZGR010000011.1"/>
</dbReference>
<sequence length="195" mass="22434">MSSFIDEIFGKLFPQKSTPVTHKENFVHSEEEQSEIITWLDSAEGASMMDLVKRNYHFKTSGVDAKPSVHVLNSPYANGFAVSFDFPFNSDIFSKLFFAFGHRVLALGYQKISLDRKIEEINDSIKQTEKQYFKPPLSNVGTEEKIDQLFGNISIEKISVDNKPSYIKILVTVYSDFLYKKAMPFEKFIDELFEN</sequence>
<keyword evidence="2" id="KW-1185">Reference proteome</keyword>